<dbReference type="InterPro" id="IPR027417">
    <property type="entry name" value="P-loop_NTPase"/>
</dbReference>
<dbReference type="InterPro" id="IPR006073">
    <property type="entry name" value="GTP-bd"/>
</dbReference>
<evidence type="ECO:0000313" key="4">
    <source>
        <dbReference type="Proteomes" id="UP000319557"/>
    </source>
</evidence>
<feature type="transmembrane region" description="Helical" evidence="1">
    <location>
        <begin position="637"/>
        <end position="657"/>
    </location>
</feature>
<feature type="transmembrane region" description="Helical" evidence="1">
    <location>
        <begin position="606"/>
        <end position="625"/>
    </location>
</feature>
<organism evidence="3 4">
    <name type="scientific">Rosistilla ulvae</name>
    <dbReference type="NCBI Taxonomy" id="1930277"/>
    <lineage>
        <taxon>Bacteria</taxon>
        <taxon>Pseudomonadati</taxon>
        <taxon>Planctomycetota</taxon>
        <taxon>Planctomycetia</taxon>
        <taxon>Pirellulales</taxon>
        <taxon>Pirellulaceae</taxon>
        <taxon>Rosistilla</taxon>
    </lineage>
</organism>
<dbReference type="NCBIfam" id="TIGR00231">
    <property type="entry name" value="small_GTP"/>
    <property type="match status" value="1"/>
</dbReference>
<feature type="transmembrane region" description="Helical" evidence="1">
    <location>
        <begin position="299"/>
        <end position="323"/>
    </location>
</feature>
<sequence>MSEATSIPLPVLGQTSQAAMSIALVGNPNAGKTTLFNALTGLRAKTANFPGTTVDHRQATIVLDGQVHQLVDLPGAYSLEGISPEEEVTRDALMGKLGDKAIPDVIVLVLDATQLTRNLVFGSQILELGRPTIVALNMIDEAEANGLEISVDQLSEELGCEVVPIAARHGRNLDELLNKLTALVKQPVTGTCGSSAACAGCSGCQYSSRFRWATDLTRRSVQGEQTGRTYTNEKIDRIVTHRWVGLACFATLMAVVFMLIFWLASFPMDWLDGMFAYTSELVGGFLPEGDFRDLITEGLIGGVGGMLVFLPQIFILFFMITLLEDSGYLARAAFVMDRLMHRVGLPGKAFVPFLAAHACAIPAIMSSRVIDDRRDRLNTILIIPLMTCSARLPVFAMVVALMFPDNAMLAGLTFAAAYAIAIIGALAISFVFRRTILPGKTKPLVIELPPYRLPSLRNALTTSLDQSRLFVRKAGTTILVFSLVLWVLATYPKATPEMLPTSMQDQLSQVEASGDTEAYDTMLAQAQSEYSIAGRMGKFIQPVFAPLGYDWRLSVGVINSFAAREVMVSTLAVLYGAGDEEEGLLGSLRQARDSGGSLVFTTPTCLSLLIFYIFAMQCFPTLVVVKRELKGWKWPAFQLVYMTLVAYVGALITYQASRYFLGA</sequence>
<feature type="transmembrane region" description="Helical" evidence="1">
    <location>
        <begin position="470"/>
        <end position="489"/>
    </location>
</feature>
<dbReference type="InterPro" id="IPR011642">
    <property type="entry name" value="Gate_dom"/>
</dbReference>
<dbReference type="InterPro" id="IPR011640">
    <property type="entry name" value="Fe2_transport_prot_B_C"/>
</dbReference>
<dbReference type="InterPro" id="IPR030389">
    <property type="entry name" value="G_FEOB_dom"/>
</dbReference>
<evidence type="ECO:0000259" key="2">
    <source>
        <dbReference type="PROSITE" id="PS51711"/>
    </source>
</evidence>
<dbReference type="RefSeq" id="WP_145347472.1">
    <property type="nucleotide sequence ID" value="NZ_CP036261.1"/>
</dbReference>
<dbReference type="SUPFAM" id="SSF52540">
    <property type="entry name" value="P-loop containing nucleoside triphosphate hydrolases"/>
    <property type="match status" value="1"/>
</dbReference>
<keyword evidence="1" id="KW-0812">Transmembrane</keyword>
<reference evidence="3 4" key="1">
    <citation type="submission" date="2019-02" db="EMBL/GenBank/DDBJ databases">
        <title>Deep-cultivation of Planctomycetes and their phenomic and genomic characterization uncovers novel biology.</title>
        <authorList>
            <person name="Wiegand S."/>
            <person name="Jogler M."/>
            <person name="Boedeker C."/>
            <person name="Pinto D."/>
            <person name="Vollmers J."/>
            <person name="Rivas-Marin E."/>
            <person name="Kohn T."/>
            <person name="Peeters S.H."/>
            <person name="Heuer A."/>
            <person name="Rast P."/>
            <person name="Oberbeckmann S."/>
            <person name="Bunk B."/>
            <person name="Jeske O."/>
            <person name="Meyerdierks A."/>
            <person name="Storesund J.E."/>
            <person name="Kallscheuer N."/>
            <person name="Luecker S."/>
            <person name="Lage O.M."/>
            <person name="Pohl T."/>
            <person name="Merkel B.J."/>
            <person name="Hornburger P."/>
            <person name="Mueller R.-W."/>
            <person name="Bruemmer F."/>
            <person name="Labrenz M."/>
            <person name="Spormann A.M."/>
            <person name="Op den Camp H."/>
            <person name="Overmann J."/>
            <person name="Amann R."/>
            <person name="Jetten M.S.M."/>
            <person name="Mascher T."/>
            <person name="Medema M.H."/>
            <person name="Devos D.P."/>
            <person name="Kaster A.-K."/>
            <person name="Ovreas L."/>
            <person name="Rohde M."/>
            <person name="Galperin M.Y."/>
            <person name="Jogler C."/>
        </authorList>
    </citation>
    <scope>NUCLEOTIDE SEQUENCE [LARGE SCALE GENOMIC DNA]</scope>
    <source>
        <strain evidence="3 4">EC9</strain>
    </source>
</reference>
<dbReference type="CDD" id="cd01879">
    <property type="entry name" value="FeoB"/>
    <property type="match status" value="1"/>
</dbReference>
<keyword evidence="4" id="KW-1185">Reference proteome</keyword>
<dbReference type="Gene3D" id="3.40.50.300">
    <property type="entry name" value="P-loop containing nucleotide triphosphate hydrolases"/>
    <property type="match status" value="1"/>
</dbReference>
<dbReference type="OrthoDB" id="9809127at2"/>
<feature type="transmembrane region" description="Helical" evidence="1">
    <location>
        <begin position="409"/>
        <end position="432"/>
    </location>
</feature>
<dbReference type="Pfam" id="PF07664">
    <property type="entry name" value="FeoB_C"/>
    <property type="match status" value="1"/>
</dbReference>
<name>A0A517M452_9BACT</name>
<protein>
    <submittedName>
        <fullName evidence="3">Ferrous iron transport protein B</fullName>
    </submittedName>
</protein>
<evidence type="ECO:0000256" key="1">
    <source>
        <dbReference type="SAM" id="Phobius"/>
    </source>
</evidence>
<dbReference type="GO" id="GO:0005525">
    <property type="term" value="F:GTP binding"/>
    <property type="evidence" value="ECO:0007669"/>
    <property type="project" value="InterPro"/>
</dbReference>
<dbReference type="EMBL" id="CP036261">
    <property type="protein sequence ID" value="QDS89636.1"/>
    <property type="molecule type" value="Genomic_DNA"/>
</dbReference>
<dbReference type="AlphaFoldDB" id="A0A517M452"/>
<dbReference type="GO" id="GO:0015093">
    <property type="term" value="F:ferrous iron transmembrane transporter activity"/>
    <property type="evidence" value="ECO:0007669"/>
    <property type="project" value="InterPro"/>
</dbReference>
<dbReference type="Pfam" id="PF02421">
    <property type="entry name" value="FeoB_N"/>
    <property type="match status" value="1"/>
</dbReference>
<feature type="transmembrane region" description="Helical" evidence="1">
    <location>
        <begin position="343"/>
        <end position="365"/>
    </location>
</feature>
<dbReference type="PRINTS" id="PR00326">
    <property type="entry name" value="GTP1OBG"/>
</dbReference>
<dbReference type="PANTHER" id="PTHR43185:SF1">
    <property type="entry name" value="FE(2+) TRANSPORTER FEOB"/>
    <property type="match status" value="1"/>
</dbReference>
<accession>A0A517M452</accession>
<evidence type="ECO:0000313" key="3">
    <source>
        <dbReference type="EMBL" id="QDS89636.1"/>
    </source>
</evidence>
<gene>
    <name evidence="3" type="primary">feoB</name>
    <name evidence="3" type="ORF">EC9_38360</name>
</gene>
<dbReference type="GO" id="GO:0005886">
    <property type="term" value="C:plasma membrane"/>
    <property type="evidence" value="ECO:0007669"/>
    <property type="project" value="TreeGrafter"/>
</dbReference>
<dbReference type="KEGG" id="ruv:EC9_38360"/>
<dbReference type="InterPro" id="IPR005225">
    <property type="entry name" value="Small_GTP-bd"/>
</dbReference>
<dbReference type="PROSITE" id="PS51711">
    <property type="entry name" value="G_FEOB"/>
    <property type="match status" value="1"/>
</dbReference>
<dbReference type="PANTHER" id="PTHR43185">
    <property type="entry name" value="FERROUS IRON TRANSPORT PROTEIN B"/>
    <property type="match status" value="1"/>
</dbReference>
<keyword evidence="1" id="KW-1133">Transmembrane helix</keyword>
<feature type="transmembrane region" description="Helical" evidence="1">
    <location>
        <begin position="377"/>
        <end position="403"/>
    </location>
</feature>
<feature type="transmembrane region" description="Helical" evidence="1">
    <location>
        <begin position="243"/>
        <end position="264"/>
    </location>
</feature>
<feature type="domain" description="FeoB-type G" evidence="2">
    <location>
        <begin position="19"/>
        <end position="186"/>
    </location>
</feature>
<dbReference type="InterPro" id="IPR050860">
    <property type="entry name" value="FeoB_GTPase"/>
</dbReference>
<dbReference type="Pfam" id="PF07670">
    <property type="entry name" value="Gate"/>
    <property type="match status" value="2"/>
</dbReference>
<dbReference type="Proteomes" id="UP000319557">
    <property type="component" value="Chromosome"/>
</dbReference>
<proteinExistence type="predicted"/>
<keyword evidence="1" id="KW-0472">Membrane</keyword>